<dbReference type="RefSeq" id="WP_081220991.1">
    <property type="nucleotide sequence ID" value="NZ_AUYC01000018.1"/>
</dbReference>
<dbReference type="InterPro" id="IPR000123">
    <property type="entry name" value="Reverse_transcriptase_msDNA"/>
</dbReference>
<dbReference type="EMBL" id="AUYC01000018">
    <property type="protein sequence ID" value="KZN65253.1"/>
    <property type="molecule type" value="Genomic_DNA"/>
</dbReference>
<dbReference type="PRINTS" id="PR00866">
    <property type="entry name" value="RNADNAPOLMS"/>
</dbReference>
<evidence type="ECO:0000256" key="5">
    <source>
        <dbReference type="ARBA" id="ARBA00022918"/>
    </source>
</evidence>
<dbReference type="InterPro" id="IPR043502">
    <property type="entry name" value="DNA/RNA_pol_sf"/>
</dbReference>
<dbReference type="GO" id="GO:0003964">
    <property type="term" value="F:RNA-directed DNA polymerase activity"/>
    <property type="evidence" value="ECO:0007669"/>
    <property type="project" value="UniProtKB-KW"/>
</dbReference>
<evidence type="ECO:0000256" key="6">
    <source>
        <dbReference type="ARBA" id="ARBA00023118"/>
    </source>
</evidence>
<dbReference type="InterPro" id="IPR000477">
    <property type="entry name" value="RT_dom"/>
</dbReference>
<keyword evidence="6" id="KW-0051">Antiviral defense</keyword>
<keyword evidence="4" id="KW-0460">Magnesium</keyword>
<keyword evidence="3" id="KW-0479">Metal-binding</keyword>
<comment type="caution">
    <text evidence="9">The sequence shown here is derived from an EMBL/GenBank/DDBJ whole genome shotgun (WGS) entry which is preliminary data.</text>
</comment>
<dbReference type="GO" id="GO:0046872">
    <property type="term" value="F:metal ion binding"/>
    <property type="evidence" value="ECO:0007669"/>
    <property type="project" value="UniProtKB-KW"/>
</dbReference>
<reference evidence="9 10" key="1">
    <citation type="submission" date="2013-07" db="EMBL/GenBank/DDBJ databases">
        <title>Comparative Genomic and Metabolomic Analysis of Twelve Strains of Pseudoalteromonas luteoviolacea.</title>
        <authorList>
            <person name="Vynne N.G."/>
            <person name="Mansson M."/>
            <person name="Gram L."/>
        </authorList>
    </citation>
    <scope>NUCLEOTIDE SEQUENCE [LARGE SCALE GENOMIC DNA]</scope>
    <source>
        <strain evidence="9 10">CPMOR-1</strain>
    </source>
</reference>
<name>A0A162B263_9GAMM</name>
<accession>A0A162B263</accession>
<dbReference type="SUPFAM" id="SSF56672">
    <property type="entry name" value="DNA/RNA polymerases"/>
    <property type="match status" value="1"/>
</dbReference>
<evidence type="ECO:0000256" key="1">
    <source>
        <dbReference type="ARBA" id="ARBA00022679"/>
    </source>
</evidence>
<evidence type="ECO:0000256" key="2">
    <source>
        <dbReference type="ARBA" id="ARBA00022695"/>
    </source>
</evidence>
<dbReference type="AlphaFoldDB" id="A0A162B263"/>
<evidence type="ECO:0000256" key="4">
    <source>
        <dbReference type="ARBA" id="ARBA00022842"/>
    </source>
</evidence>
<dbReference type="PROSITE" id="PS50878">
    <property type="entry name" value="RT_POL"/>
    <property type="match status" value="1"/>
</dbReference>
<dbReference type="Pfam" id="PF00078">
    <property type="entry name" value="RVT_1"/>
    <property type="match status" value="1"/>
</dbReference>
<evidence type="ECO:0000256" key="3">
    <source>
        <dbReference type="ARBA" id="ARBA00022723"/>
    </source>
</evidence>
<keyword evidence="5" id="KW-0695">RNA-directed DNA polymerase</keyword>
<keyword evidence="2" id="KW-0548">Nucleotidyltransferase</keyword>
<dbReference type="PATRIC" id="fig|1365248.3.peg.1450"/>
<organism evidence="9 10">
    <name type="scientific">Pseudoalteromonas luteoviolacea CPMOR-1</name>
    <dbReference type="NCBI Taxonomy" id="1365248"/>
    <lineage>
        <taxon>Bacteria</taxon>
        <taxon>Pseudomonadati</taxon>
        <taxon>Pseudomonadota</taxon>
        <taxon>Gammaproteobacteria</taxon>
        <taxon>Alteromonadales</taxon>
        <taxon>Pseudoalteromonadaceae</taxon>
        <taxon>Pseudoalteromonas</taxon>
    </lineage>
</organism>
<evidence type="ECO:0000259" key="8">
    <source>
        <dbReference type="PROSITE" id="PS50878"/>
    </source>
</evidence>
<feature type="domain" description="Reverse transcriptase" evidence="8">
    <location>
        <begin position="31"/>
        <end position="253"/>
    </location>
</feature>
<dbReference type="Proteomes" id="UP000076486">
    <property type="component" value="Unassembled WGS sequence"/>
</dbReference>
<dbReference type="GO" id="GO:0051607">
    <property type="term" value="P:defense response to virus"/>
    <property type="evidence" value="ECO:0007669"/>
    <property type="project" value="UniProtKB-KW"/>
</dbReference>
<proteinExistence type="inferred from homology"/>
<sequence length="401" mass="47021">MTTPDIPLFKAGPIKSKAHLAKVLNIDISDIDDVLNMPLDKRYRLPRNPILKSDGTIRKIFNPHRKVRFLQRRINNRINKQCIRWPSYIYGSIPKSIENGNRDYVECAHKHCGAKSILKVDISNFFDNIQEFHVQNMFKNLFRYSDEVSEIITNICCYGDRVVQGALTSSYIASLILWDVELSLVRKLKRLNLTYTRLVDDITVSSPSHNFDFNGASKLIEEMLNEKGLPQNFDKTRIYRLSSEPLKVHGLVVSFPNPIYSKDEVKNIRAAVHQLKHRAEKQEDQKSKSYRNDYQRILGRVNKLSRVKNDKHAKLIKILRSENLRPKPSRADIISAEKRFDKIVTDYSRKKSQYNFYKRYHYLKHLLFFIKGEGGSDYKKFAQVKLDNLSRYEPDFKVKDY</sequence>
<keyword evidence="1" id="KW-0808">Transferase</keyword>
<dbReference type="CDD" id="cd03487">
    <property type="entry name" value="RT_Bac_retron_II"/>
    <property type="match status" value="1"/>
</dbReference>
<comment type="similarity">
    <text evidence="7">Belongs to the bacterial reverse transcriptase family.</text>
</comment>
<dbReference type="GO" id="GO:0003723">
    <property type="term" value="F:RNA binding"/>
    <property type="evidence" value="ECO:0007669"/>
    <property type="project" value="InterPro"/>
</dbReference>
<evidence type="ECO:0000313" key="10">
    <source>
        <dbReference type="Proteomes" id="UP000076486"/>
    </source>
</evidence>
<evidence type="ECO:0000256" key="7">
    <source>
        <dbReference type="ARBA" id="ARBA00034120"/>
    </source>
</evidence>
<protein>
    <recommendedName>
        <fullName evidence="8">Reverse transcriptase domain-containing protein</fullName>
    </recommendedName>
</protein>
<evidence type="ECO:0000313" key="9">
    <source>
        <dbReference type="EMBL" id="KZN65253.1"/>
    </source>
</evidence>
<gene>
    <name evidence="9" type="ORF">N473_01375</name>
</gene>